<feature type="domain" description="Nudix hydrolase" evidence="3">
    <location>
        <begin position="123"/>
        <end position="260"/>
    </location>
</feature>
<dbReference type="InterPro" id="IPR031804">
    <property type="entry name" value="DUF4743"/>
</dbReference>
<dbReference type="InterPro" id="IPR020084">
    <property type="entry name" value="NUDIX_hydrolase_CS"/>
</dbReference>
<evidence type="ECO:0000256" key="2">
    <source>
        <dbReference type="ARBA" id="ARBA00022801"/>
    </source>
</evidence>
<dbReference type="Pfam" id="PF00293">
    <property type="entry name" value="NUDIX"/>
    <property type="match status" value="1"/>
</dbReference>
<dbReference type="RefSeq" id="WP_347611370.1">
    <property type="nucleotide sequence ID" value="NZ_JBDPZC010000007.1"/>
</dbReference>
<reference evidence="4 5" key="1">
    <citation type="submission" date="2024-05" db="EMBL/GenBank/DDBJ databases">
        <title>Roseateles sp. 2.12 16S ribosomal RNA gene Genome sequencing and assembly.</title>
        <authorList>
            <person name="Woo H."/>
        </authorList>
    </citation>
    <scope>NUCLEOTIDE SEQUENCE [LARGE SCALE GENOMIC DNA]</scope>
    <source>
        <strain evidence="4 5">2.12</strain>
    </source>
</reference>
<sequence>MDSIPASTTDVTRPPADWWRWVLDGQALGWLAPAHQRLLAAWGLGVALAEARTWSVCSGTHEAEARSRWLAELASRLREAGWVRGWRGERYRCHLPGCDDGEGPPGGPVFFELERSAYRFFGLTSQAVHVNGVDAAGALWCGRRALHKATDPGRLDNLAAGGLAAGEDVVGCARRELWEEAGVPATLCGPLRLMGRLRSARVEPEGWHEEWLHVFELALPAGFVPRNQDGEVSAFECLAPGEVTQRMASQDFSPDAAAVSAFWLRSRAGAGPISTTVVSR</sequence>
<dbReference type="InterPro" id="IPR000086">
    <property type="entry name" value="NUDIX_hydrolase_dom"/>
</dbReference>
<gene>
    <name evidence="4" type="ORF">ABDJ40_15970</name>
</gene>
<evidence type="ECO:0000256" key="1">
    <source>
        <dbReference type="ARBA" id="ARBA00001946"/>
    </source>
</evidence>
<dbReference type="PROSITE" id="PS00893">
    <property type="entry name" value="NUDIX_BOX"/>
    <property type="match status" value="1"/>
</dbReference>
<dbReference type="SUPFAM" id="SSF55811">
    <property type="entry name" value="Nudix"/>
    <property type="match status" value="1"/>
</dbReference>
<protein>
    <submittedName>
        <fullName evidence="4">DUF4743 domain-containing protein</fullName>
    </submittedName>
</protein>
<evidence type="ECO:0000313" key="5">
    <source>
        <dbReference type="Proteomes" id="UP001462640"/>
    </source>
</evidence>
<dbReference type="Gene3D" id="3.90.79.10">
    <property type="entry name" value="Nucleoside Triphosphate Pyrophosphohydrolase"/>
    <property type="match status" value="1"/>
</dbReference>
<keyword evidence="5" id="KW-1185">Reference proteome</keyword>
<dbReference type="Pfam" id="PF15916">
    <property type="entry name" value="DUF4743"/>
    <property type="match status" value="1"/>
</dbReference>
<evidence type="ECO:0000259" key="3">
    <source>
        <dbReference type="PROSITE" id="PS51462"/>
    </source>
</evidence>
<dbReference type="InterPro" id="IPR015797">
    <property type="entry name" value="NUDIX_hydrolase-like_dom_sf"/>
</dbReference>
<organism evidence="4 5">
    <name type="scientific">Roseateles flavus</name>
    <dbReference type="NCBI Taxonomy" id="3149041"/>
    <lineage>
        <taxon>Bacteria</taxon>
        <taxon>Pseudomonadati</taxon>
        <taxon>Pseudomonadota</taxon>
        <taxon>Betaproteobacteria</taxon>
        <taxon>Burkholderiales</taxon>
        <taxon>Sphaerotilaceae</taxon>
        <taxon>Roseateles</taxon>
    </lineage>
</organism>
<name>A0ABV0GGP0_9BURK</name>
<evidence type="ECO:0000313" key="4">
    <source>
        <dbReference type="EMBL" id="MEO3714261.1"/>
    </source>
</evidence>
<dbReference type="Proteomes" id="UP001462640">
    <property type="component" value="Unassembled WGS sequence"/>
</dbReference>
<proteinExistence type="predicted"/>
<keyword evidence="2" id="KW-0378">Hydrolase</keyword>
<dbReference type="PROSITE" id="PS51462">
    <property type="entry name" value="NUDIX"/>
    <property type="match status" value="1"/>
</dbReference>
<dbReference type="EMBL" id="JBDPZC010000007">
    <property type="protein sequence ID" value="MEO3714261.1"/>
    <property type="molecule type" value="Genomic_DNA"/>
</dbReference>
<comment type="caution">
    <text evidence="4">The sequence shown here is derived from an EMBL/GenBank/DDBJ whole genome shotgun (WGS) entry which is preliminary data.</text>
</comment>
<accession>A0ABV0GGP0</accession>
<dbReference type="CDD" id="cd03676">
    <property type="entry name" value="NUDIX_Tnr3_like"/>
    <property type="match status" value="1"/>
</dbReference>
<comment type="cofactor">
    <cofactor evidence="1">
        <name>Mg(2+)</name>
        <dbReference type="ChEBI" id="CHEBI:18420"/>
    </cofactor>
</comment>